<evidence type="ECO:0000259" key="1">
    <source>
        <dbReference type="SMART" id="SM00875"/>
    </source>
</evidence>
<dbReference type="Proteomes" id="UP000318571">
    <property type="component" value="Unassembled WGS sequence"/>
</dbReference>
<feature type="non-terminal residue" evidence="2">
    <location>
        <position position="378"/>
    </location>
</feature>
<protein>
    <recommendedName>
        <fullName evidence="1">BACK domain-containing protein</fullName>
    </recommendedName>
</protein>
<dbReference type="GO" id="GO:0022008">
    <property type="term" value="P:neurogenesis"/>
    <property type="evidence" value="ECO:0007669"/>
    <property type="project" value="TreeGrafter"/>
</dbReference>
<comment type="caution">
    <text evidence="2">The sequence shown here is derived from an EMBL/GenBank/DDBJ whole genome shotgun (WGS) entry which is preliminary data.</text>
</comment>
<dbReference type="STRING" id="6832.A0A553NJ16"/>
<feature type="domain" description="BACK" evidence="1">
    <location>
        <begin position="104"/>
        <end position="217"/>
    </location>
</feature>
<dbReference type="AlphaFoldDB" id="A0A553NJ16"/>
<dbReference type="PANTHER" id="PTHR45774">
    <property type="entry name" value="BTB/POZ DOMAIN-CONTAINING"/>
    <property type="match status" value="1"/>
</dbReference>
<dbReference type="PANTHER" id="PTHR45774:SF4">
    <property type="entry name" value="AXUNDEAD, ISOFORM F"/>
    <property type="match status" value="1"/>
</dbReference>
<keyword evidence="3" id="KW-1185">Reference proteome</keyword>
<evidence type="ECO:0000313" key="3">
    <source>
        <dbReference type="Proteomes" id="UP000318571"/>
    </source>
</evidence>
<evidence type="ECO:0000313" key="2">
    <source>
        <dbReference type="EMBL" id="TRY65415.1"/>
    </source>
</evidence>
<sequence>MRKPSRNFEKGLPKSALNSGPHDISLRNIAHIYKDKWYELCLTITLMDRDSGKVPMFMTQCKDNVSAFDVNFEFKSRHIPDDKKSMASLDEIRHLKMRLNPKNVLDTYLYAENYGDTQMLYECLKLIDRNAQSILNSSKCSTLPLSIFKGILSRNTLAAKEVEVFESVIRWSQAEIKRRLDDEDEGEVPSLSELFKEFQPFMRFHGFTSQEFVHTVLPYGVLDIEAISKISAKIRHKEEPETFRESENTLLSPEPRTGLNQARDLLFENDEASNTLRNARVHTQNIKDQNPVQSMTRMGPGYYQCARFNPDEAFSIVNKWPDSYVLKFRADRNIYLLGACITENDRQFYKPSFHFILKLKDVSNGRVISEGTETFMRK</sequence>
<dbReference type="Gene3D" id="1.25.40.420">
    <property type="match status" value="1"/>
</dbReference>
<organism evidence="2 3">
    <name type="scientific">Tigriopus californicus</name>
    <name type="common">Marine copepod</name>
    <dbReference type="NCBI Taxonomy" id="6832"/>
    <lineage>
        <taxon>Eukaryota</taxon>
        <taxon>Metazoa</taxon>
        <taxon>Ecdysozoa</taxon>
        <taxon>Arthropoda</taxon>
        <taxon>Crustacea</taxon>
        <taxon>Multicrustacea</taxon>
        <taxon>Hexanauplia</taxon>
        <taxon>Copepoda</taxon>
        <taxon>Harpacticoida</taxon>
        <taxon>Harpacticidae</taxon>
        <taxon>Tigriopus</taxon>
    </lineage>
</organism>
<gene>
    <name evidence="2" type="ORF">TCAL_16464</name>
</gene>
<name>A0A553NJ16_TIGCA</name>
<dbReference type="EMBL" id="VCGU01000267">
    <property type="protein sequence ID" value="TRY65415.1"/>
    <property type="molecule type" value="Genomic_DNA"/>
</dbReference>
<dbReference type="SMART" id="SM00875">
    <property type="entry name" value="BACK"/>
    <property type="match status" value="1"/>
</dbReference>
<dbReference type="InterPro" id="IPR011705">
    <property type="entry name" value="BACK"/>
</dbReference>
<dbReference type="GO" id="GO:0005829">
    <property type="term" value="C:cytosol"/>
    <property type="evidence" value="ECO:0007669"/>
    <property type="project" value="TreeGrafter"/>
</dbReference>
<accession>A0A553NJ16</accession>
<reference evidence="2 3" key="1">
    <citation type="journal article" date="2018" name="Nat. Ecol. Evol.">
        <title>Genomic signatures of mitonuclear coevolution across populations of Tigriopus californicus.</title>
        <authorList>
            <person name="Barreto F.S."/>
            <person name="Watson E.T."/>
            <person name="Lima T.G."/>
            <person name="Willett C.S."/>
            <person name="Edmands S."/>
            <person name="Li W."/>
            <person name="Burton R.S."/>
        </authorList>
    </citation>
    <scope>NUCLEOTIDE SEQUENCE [LARGE SCALE GENOMIC DNA]</scope>
    <source>
        <strain evidence="2 3">San Diego</strain>
    </source>
</reference>
<dbReference type="Pfam" id="PF07707">
    <property type="entry name" value="BACK"/>
    <property type="match status" value="1"/>
</dbReference>
<proteinExistence type="predicted"/>